<dbReference type="PROSITE" id="PS50088">
    <property type="entry name" value="ANK_REPEAT"/>
    <property type="match status" value="4"/>
</dbReference>
<dbReference type="EMBL" id="JAJGCB010000006">
    <property type="protein sequence ID" value="KAJ8992028.1"/>
    <property type="molecule type" value="Genomic_DNA"/>
</dbReference>
<evidence type="ECO:0000256" key="3">
    <source>
        <dbReference type="PROSITE-ProRule" id="PRU00023"/>
    </source>
</evidence>
<evidence type="ECO:0000256" key="2">
    <source>
        <dbReference type="ARBA" id="ARBA00023043"/>
    </source>
</evidence>
<evidence type="ECO:0000259" key="5">
    <source>
        <dbReference type="Pfam" id="PF17107"/>
    </source>
</evidence>
<name>A0AAN6EVC9_EXODE</name>
<evidence type="ECO:0000256" key="4">
    <source>
        <dbReference type="SAM" id="MobiDB-lite"/>
    </source>
</evidence>
<protein>
    <recommendedName>
        <fullName evidence="5">NACHT-NTPase and P-loop NTPases N-terminal domain-containing protein</fullName>
    </recommendedName>
</protein>
<dbReference type="PANTHER" id="PTHR24173:SF74">
    <property type="entry name" value="ANKYRIN REPEAT DOMAIN-CONTAINING PROTEIN 16"/>
    <property type="match status" value="1"/>
</dbReference>
<dbReference type="PROSITE" id="PS50297">
    <property type="entry name" value="ANK_REP_REGION"/>
    <property type="match status" value="3"/>
</dbReference>
<evidence type="ECO:0000256" key="1">
    <source>
        <dbReference type="ARBA" id="ARBA00022737"/>
    </source>
</evidence>
<proteinExistence type="predicted"/>
<feature type="repeat" description="ANK" evidence="3">
    <location>
        <begin position="478"/>
        <end position="504"/>
    </location>
</feature>
<sequence>MAEVAALVGLVAAIAQFLEYGTRLAERLREISASANDLPTAFSALQVRLPAVIGILSRIQVQVGTGGFGLDEAEMLLPVIENSNSHIKALVAVVEKVAPVRAKQRAKVIAKYLTAMRSLSLDSEVQKINAHLQGNLQIISLFQTTRLTDMRCLATNMPIPPSRLICDPSEISDMSGEEAQSGQEAYTPSASTDTPLDSGTFTPSSEAVDLDDGHIMSRRLSSGELGISPGISQTSRSSSANGRCSSSCSCTCHRPYQLSTPSFLGRLIGHVLVNYAGQAFVKAPCSERNCRRREHSAVRITYRFPDWALHRVIHLALASTALNTKVNFNTMRVLPESAEVFAVIAKGDVDRLRHMFKAGQASIYDVSRTNWTLIHTAFTLGRTDMCQFLISEGADLTIDAANGSNVIERAWFLAQKSSKVPGDYVMCDNEVLREVDLDDFVSSQQYNTIHKIVLGITKLRLLDVLETSTADIDGGDIRGATPLWWASSQGNLDAVRILLENGASHALGAGLSQTPLHVARDAEVVRLLLQHGAQRDCRDTAGRTPLHCYCYRQIGASRSIVREILDAGASANAVAYGGQTPLHYASTFGNTNLIPILLGYGANIDAVKDDGMTPLMAGVRHDQLDVVKVLLEKEADCRVVNKIHQNILHLAAIYAGDDCMTALASSAGIGQVHPSVKDAMGYTPLEYFERRKFRNDDLDAAFLHLLQMAGQSNMYQEDEEADDDVNRHDGASSDEPQQQAECFSMPGSFSAHG</sequence>
<dbReference type="Pfam" id="PF12796">
    <property type="entry name" value="Ank_2"/>
    <property type="match status" value="1"/>
</dbReference>
<dbReference type="Pfam" id="PF17107">
    <property type="entry name" value="SesA"/>
    <property type="match status" value="1"/>
</dbReference>
<feature type="region of interest" description="Disordered" evidence="4">
    <location>
        <begin position="223"/>
        <end position="242"/>
    </location>
</feature>
<keyword evidence="1" id="KW-0677">Repeat</keyword>
<feature type="region of interest" description="Disordered" evidence="4">
    <location>
        <begin position="715"/>
        <end position="753"/>
    </location>
</feature>
<dbReference type="Gene3D" id="1.25.40.20">
    <property type="entry name" value="Ankyrin repeat-containing domain"/>
    <property type="match status" value="3"/>
</dbReference>
<dbReference type="SUPFAM" id="SSF48403">
    <property type="entry name" value="Ankyrin repeat"/>
    <property type="match status" value="1"/>
</dbReference>
<evidence type="ECO:0000313" key="6">
    <source>
        <dbReference type="EMBL" id="KAJ8992028.1"/>
    </source>
</evidence>
<reference evidence="6" key="1">
    <citation type="submission" date="2023-01" db="EMBL/GenBank/DDBJ databases">
        <title>Exophiala dermititidis isolated from Cystic Fibrosis Patient.</title>
        <authorList>
            <person name="Kurbessoian T."/>
            <person name="Crocker A."/>
            <person name="Murante D."/>
            <person name="Hogan D.A."/>
            <person name="Stajich J.E."/>
        </authorList>
    </citation>
    <scope>NUCLEOTIDE SEQUENCE</scope>
    <source>
        <strain evidence="6">Ex8</strain>
    </source>
</reference>
<dbReference type="Proteomes" id="UP001161757">
    <property type="component" value="Unassembled WGS sequence"/>
</dbReference>
<dbReference type="InterPro" id="IPR002110">
    <property type="entry name" value="Ankyrin_rpt"/>
</dbReference>
<dbReference type="AlphaFoldDB" id="A0AAN6EVC9"/>
<feature type="compositionally biased region" description="Polar residues" evidence="4">
    <location>
        <begin position="178"/>
        <end position="205"/>
    </location>
</feature>
<dbReference type="InterPro" id="IPR031352">
    <property type="entry name" value="SesA"/>
</dbReference>
<feature type="region of interest" description="Disordered" evidence="4">
    <location>
        <begin position="164"/>
        <end position="208"/>
    </location>
</feature>
<keyword evidence="2 3" id="KW-0040">ANK repeat</keyword>
<feature type="repeat" description="ANK" evidence="3">
    <location>
        <begin position="369"/>
        <end position="401"/>
    </location>
</feature>
<dbReference type="PANTHER" id="PTHR24173">
    <property type="entry name" value="ANKYRIN REPEAT CONTAINING"/>
    <property type="match status" value="1"/>
</dbReference>
<feature type="repeat" description="ANK" evidence="3">
    <location>
        <begin position="577"/>
        <end position="609"/>
    </location>
</feature>
<dbReference type="Pfam" id="PF00023">
    <property type="entry name" value="Ank"/>
    <property type="match status" value="2"/>
</dbReference>
<comment type="caution">
    <text evidence="6">The sequence shown here is derived from an EMBL/GenBank/DDBJ whole genome shotgun (WGS) entry which is preliminary data.</text>
</comment>
<accession>A0AAN6EVC9</accession>
<dbReference type="SMART" id="SM00248">
    <property type="entry name" value="ANK"/>
    <property type="match status" value="6"/>
</dbReference>
<organism evidence="6 7">
    <name type="scientific">Exophiala dermatitidis</name>
    <name type="common">Black yeast-like fungus</name>
    <name type="synonym">Wangiella dermatitidis</name>
    <dbReference type="NCBI Taxonomy" id="5970"/>
    <lineage>
        <taxon>Eukaryota</taxon>
        <taxon>Fungi</taxon>
        <taxon>Dikarya</taxon>
        <taxon>Ascomycota</taxon>
        <taxon>Pezizomycotina</taxon>
        <taxon>Eurotiomycetes</taxon>
        <taxon>Chaetothyriomycetidae</taxon>
        <taxon>Chaetothyriales</taxon>
        <taxon>Herpotrichiellaceae</taxon>
        <taxon>Exophiala</taxon>
    </lineage>
</organism>
<gene>
    <name evidence="6" type="ORF">HRR80_003926</name>
</gene>
<dbReference type="InterPro" id="IPR036770">
    <property type="entry name" value="Ankyrin_rpt-contain_sf"/>
</dbReference>
<feature type="domain" description="NACHT-NTPase and P-loop NTPases N-terminal" evidence="5">
    <location>
        <begin position="13"/>
        <end position="137"/>
    </location>
</feature>
<feature type="repeat" description="ANK" evidence="3">
    <location>
        <begin position="610"/>
        <end position="642"/>
    </location>
</feature>
<evidence type="ECO:0000313" key="7">
    <source>
        <dbReference type="Proteomes" id="UP001161757"/>
    </source>
</evidence>